<keyword evidence="5" id="KW-0408">Iron</keyword>
<feature type="compositionally biased region" description="Polar residues" evidence="7">
    <location>
        <begin position="78"/>
        <end position="94"/>
    </location>
</feature>
<evidence type="ECO:0000313" key="9">
    <source>
        <dbReference type="EMBL" id="EMA51581.1"/>
    </source>
</evidence>
<dbReference type="GO" id="GO:0051539">
    <property type="term" value="F:4 iron, 4 sulfur cluster binding"/>
    <property type="evidence" value="ECO:0007669"/>
    <property type="project" value="UniProtKB-KW"/>
</dbReference>
<dbReference type="Gene3D" id="4.10.490.10">
    <property type="entry name" value="High potential iron-sulphur protein"/>
    <property type="match status" value="1"/>
</dbReference>
<proteinExistence type="predicted"/>
<keyword evidence="1" id="KW-0813">Transport</keyword>
<evidence type="ECO:0000256" key="6">
    <source>
        <dbReference type="ARBA" id="ARBA00023014"/>
    </source>
</evidence>
<gene>
    <name evidence="9" type="ORF">C451_14990</name>
</gene>
<keyword evidence="6" id="KW-0411">Iron-sulfur</keyword>
<reference evidence="9 10" key="1">
    <citation type="journal article" date="2014" name="PLoS Genet.">
        <title>Phylogenetically driven sequencing of extremely halophilic archaea reveals strategies for static and dynamic osmo-response.</title>
        <authorList>
            <person name="Becker E.A."/>
            <person name="Seitzer P.M."/>
            <person name="Tritt A."/>
            <person name="Larsen D."/>
            <person name="Krusor M."/>
            <person name="Yao A.I."/>
            <person name="Wu D."/>
            <person name="Madern D."/>
            <person name="Eisen J.A."/>
            <person name="Darling A.E."/>
            <person name="Facciotti M.T."/>
        </authorList>
    </citation>
    <scope>NUCLEOTIDE SEQUENCE [LARGE SCALE GENOMIC DNA]</scope>
    <source>
        <strain evidence="9 10">JCM 13552</strain>
    </source>
</reference>
<evidence type="ECO:0000256" key="3">
    <source>
        <dbReference type="ARBA" id="ARBA00022723"/>
    </source>
</evidence>
<feature type="domain" description="High potential iron-sulfur proteins family profile" evidence="8">
    <location>
        <begin position="67"/>
        <end position="137"/>
    </location>
</feature>
<accession>M0N166</accession>
<dbReference type="PATRIC" id="fig|1227457.3.peg.2894"/>
<dbReference type="EMBL" id="AOMF01000165">
    <property type="protein sequence ID" value="EMA51581.1"/>
    <property type="molecule type" value="Genomic_DNA"/>
</dbReference>
<dbReference type="GO" id="GO:0046872">
    <property type="term" value="F:metal ion binding"/>
    <property type="evidence" value="ECO:0007669"/>
    <property type="project" value="UniProtKB-KW"/>
</dbReference>
<keyword evidence="4" id="KW-0249">Electron transport</keyword>
<evidence type="ECO:0000256" key="4">
    <source>
        <dbReference type="ARBA" id="ARBA00022982"/>
    </source>
</evidence>
<organism evidence="9 10">
    <name type="scientific">Halococcus thailandensis JCM 13552</name>
    <dbReference type="NCBI Taxonomy" id="1227457"/>
    <lineage>
        <taxon>Archaea</taxon>
        <taxon>Methanobacteriati</taxon>
        <taxon>Methanobacteriota</taxon>
        <taxon>Stenosarchaea group</taxon>
        <taxon>Halobacteria</taxon>
        <taxon>Halobacteriales</taxon>
        <taxon>Halococcaceae</taxon>
        <taxon>Halococcus</taxon>
    </lineage>
</organism>
<evidence type="ECO:0000256" key="1">
    <source>
        <dbReference type="ARBA" id="ARBA00022448"/>
    </source>
</evidence>
<evidence type="ECO:0000256" key="5">
    <source>
        <dbReference type="ARBA" id="ARBA00023004"/>
    </source>
</evidence>
<dbReference type="Proteomes" id="UP000011680">
    <property type="component" value="Unassembled WGS sequence"/>
</dbReference>
<dbReference type="PROSITE" id="PS51373">
    <property type="entry name" value="HIPIP"/>
    <property type="match status" value="1"/>
</dbReference>
<dbReference type="InterPro" id="IPR000170">
    <property type="entry name" value="High_potential_FeS_prot"/>
</dbReference>
<evidence type="ECO:0000256" key="7">
    <source>
        <dbReference type="SAM" id="MobiDB-lite"/>
    </source>
</evidence>
<keyword evidence="10" id="KW-1185">Reference proteome</keyword>
<protein>
    <recommendedName>
        <fullName evidence="8">High potential iron-sulfur proteins family profile domain-containing protein</fullName>
    </recommendedName>
</protein>
<dbReference type="eggNOG" id="arCOG10745">
    <property type="taxonomic scope" value="Archaea"/>
</dbReference>
<dbReference type="AlphaFoldDB" id="M0N166"/>
<name>M0N166_9EURY</name>
<sequence length="137" mass="14037">MSSDMDDRRTFLRLIGGGSTTVLAGCLGSDTGQSGDGDATTAVDDASTTTARTGGTTNGSVPARYETATGLSDRQRDPSSLSAKDTVAYQSSPKDGQGCSGCQHFIPAKGDDELGACVLVEGRIHPDGWCKLFSPTG</sequence>
<dbReference type="STRING" id="1227457.C451_14990"/>
<dbReference type="Pfam" id="PF01355">
    <property type="entry name" value="HIPIP"/>
    <property type="match status" value="1"/>
</dbReference>
<keyword evidence="2" id="KW-0004">4Fe-4S</keyword>
<dbReference type="GO" id="GO:0019646">
    <property type="term" value="P:aerobic electron transport chain"/>
    <property type="evidence" value="ECO:0007669"/>
    <property type="project" value="InterPro"/>
</dbReference>
<dbReference type="GO" id="GO:0009055">
    <property type="term" value="F:electron transfer activity"/>
    <property type="evidence" value="ECO:0007669"/>
    <property type="project" value="InterPro"/>
</dbReference>
<dbReference type="InterPro" id="IPR036369">
    <property type="entry name" value="HIPIP_sf"/>
</dbReference>
<evidence type="ECO:0000313" key="10">
    <source>
        <dbReference type="Proteomes" id="UP000011680"/>
    </source>
</evidence>
<dbReference type="SUPFAM" id="SSF57652">
    <property type="entry name" value="HIPIP (high potential iron protein)"/>
    <property type="match status" value="1"/>
</dbReference>
<keyword evidence="3" id="KW-0479">Metal-binding</keyword>
<feature type="region of interest" description="Disordered" evidence="7">
    <location>
        <begin position="25"/>
        <end position="99"/>
    </location>
</feature>
<evidence type="ECO:0000256" key="2">
    <source>
        <dbReference type="ARBA" id="ARBA00022485"/>
    </source>
</evidence>
<evidence type="ECO:0000259" key="8">
    <source>
        <dbReference type="PROSITE" id="PS51373"/>
    </source>
</evidence>
<comment type="caution">
    <text evidence="9">The sequence shown here is derived from an EMBL/GenBank/DDBJ whole genome shotgun (WGS) entry which is preliminary data.</text>
</comment>
<feature type="compositionally biased region" description="Low complexity" evidence="7">
    <location>
        <begin position="36"/>
        <end position="59"/>
    </location>
</feature>